<proteinExistence type="predicted"/>
<protein>
    <submittedName>
        <fullName evidence="2">Pimeloyl-ACP methyl ester carboxylesterase</fullName>
    </submittedName>
</protein>
<dbReference type="Gene3D" id="3.40.50.1820">
    <property type="entry name" value="alpha/beta hydrolase"/>
    <property type="match status" value="1"/>
</dbReference>
<evidence type="ECO:0000259" key="1">
    <source>
        <dbReference type="Pfam" id="PF12697"/>
    </source>
</evidence>
<organism evidence="2 3">
    <name type="scientific">Krasilnikoviella flava</name>
    <dbReference type="NCBI Taxonomy" id="526729"/>
    <lineage>
        <taxon>Bacteria</taxon>
        <taxon>Bacillati</taxon>
        <taxon>Actinomycetota</taxon>
        <taxon>Actinomycetes</taxon>
        <taxon>Micrococcales</taxon>
        <taxon>Promicromonosporaceae</taxon>
        <taxon>Krasilnikoviella</taxon>
    </lineage>
</organism>
<feature type="domain" description="AB hydrolase-1" evidence="1">
    <location>
        <begin position="30"/>
        <end position="260"/>
    </location>
</feature>
<dbReference type="GO" id="GO:0003824">
    <property type="term" value="F:catalytic activity"/>
    <property type="evidence" value="ECO:0007669"/>
    <property type="project" value="UniProtKB-ARBA"/>
</dbReference>
<dbReference type="InterPro" id="IPR029058">
    <property type="entry name" value="AB_hydrolase_fold"/>
</dbReference>
<dbReference type="PANTHER" id="PTHR46438">
    <property type="entry name" value="ALPHA/BETA-HYDROLASES SUPERFAMILY PROTEIN"/>
    <property type="match status" value="1"/>
</dbReference>
<gene>
    <name evidence="2" type="ORF">SAMN04324258_0751</name>
</gene>
<dbReference type="EMBL" id="FUZQ01000001">
    <property type="protein sequence ID" value="SKC40819.1"/>
    <property type="molecule type" value="Genomic_DNA"/>
</dbReference>
<evidence type="ECO:0000313" key="3">
    <source>
        <dbReference type="Proteomes" id="UP000189777"/>
    </source>
</evidence>
<sequence>MRDSAPGAHRDAIVRGIHVVVDGPPDALPLLLVHGSGATAASWSPMVPGLDAVHRVVAIDLPGCGRSAPAPAYDVPAQADRVAGLVDELGMPRLRVVGHSSGGYVATALAERRPDLVGSLVLLSTGPAPDAKLPEAAVVRFLVGRPFGPLLWPLRTPGMLRRGIRSVAARPVDVPDDFLADVRRTRYRDFRQIMAGYEDYLAARSLPERLTAVGAPLLVVFGDADPRWDPASAHRYEAVPGARVAYLAGVGHVAMLEDPQGATRLVLDGAA</sequence>
<dbReference type="RefSeq" id="WP_217700709.1">
    <property type="nucleotide sequence ID" value="NZ_FUZQ01000001.1"/>
</dbReference>
<dbReference type="STRING" id="526729.SAMN04324258_0751"/>
<dbReference type="Proteomes" id="UP000189777">
    <property type="component" value="Unassembled WGS sequence"/>
</dbReference>
<dbReference type="PANTHER" id="PTHR46438:SF11">
    <property type="entry name" value="LIPASE-RELATED"/>
    <property type="match status" value="1"/>
</dbReference>
<dbReference type="PRINTS" id="PR00111">
    <property type="entry name" value="ABHYDROLASE"/>
</dbReference>
<name>A0A1T5INX0_9MICO</name>
<keyword evidence="3" id="KW-1185">Reference proteome</keyword>
<dbReference type="SUPFAM" id="SSF53474">
    <property type="entry name" value="alpha/beta-Hydrolases"/>
    <property type="match status" value="1"/>
</dbReference>
<evidence type="ECO:0000313" key="2">
    <source>
        <dbReference type="EMBL" id="SKC40819.1"/>
    </source>
</evidence>
<dbReference type="Pfam" id="PF12697">
    <property type="entry name" value="Abhydrolase_6"/>
    <property type="match status" value="1"/>
</dbReference>
<accession>A0A1T5INX0</accession>
<reference evidence="2 3" key="1">
    <citation type="submission" date="2017-02" db="EMBL/GenBank/DDBJ databases">
        <authorList>
            <person name="Peterson S.W."/>
        </authorList>
    </citation>
    <scope>NUCLEOTIDE SEQUENCE [LARGE SCALE GENOMIC DNA]</scope>
    <source>
        <strain evidence="2 3">DSM 21481</strain>
    </source>
</reference>
<dbReference type="AlphaFoldDB" id="A0A1T5INX0"/>
<dbReference type="InterPro" id="IPR000073">
    <property type="entry name" value="AB_hydrolase_1"/>
</dbReference>